<dbReference type="AlphaFoldDB" id="A0A2D4MCI9"/>
<proteinExistence type="predicted"/>
<organism evidence="1">
    <name type="scientific">Micrurus spixii</name>
    <name type="common">Amazon coral snake</name>
    <dbReference type="NCBI Taxonomy" id="129469"/>
    <lineage>
        <taxon>Eukaryota</taxon>
        <taxon>Metazoa</taxon>
        <taxon>Chordata</taxon>
        <taxon>Craniata</taxon>
        <taxon>Vertebrata</taxon>
        <taxon>Euteleostomi</taxon>
        <taxon>Lepidosauria</taxon>
        <taxon>Squamata</taxon>
        <taxon>Bifurcata</taxon>
        <taxon>Unidentata</taxon>
        <taxon>Episquamata</taxon>
        <taxon>Toxicofera</taxon>
        <taxon>Serpentes</taxon>
        <taxon>Colubroidea</taxon>
        <taxon>Elapidae</taxon>
        <taxon>Elapinae</taxon>
        <taxon>Micrurus</taxon>
    </lineage>
</organism>
<reference evidence="1" key="2">
    <citation type="submission" date="2017-11" db="EMBL/GenBank/DDBJ databases">
        <title>Coralsnake Venomics: Analyses of Venom Gland Transcriptomes and Proteomes of Six Brazilian Taxa.</title>
        <authorList>
            <person name="Aird S.D."/>
            <person name="Jorge da Silva N."/>
            <person name="Qiu L."/>
            <person name="Villar-Briones A."/>
            <person name="Aparecida-Saddi V."/>
            <person name="Campos-Telles M.P."/>
            <person name="Grau M."/>
            <person name="Mikheyev A.S."/>
        </authorList>
    </citation>
    <scope>NUCLEOTIDE SEQUENCE</scope>
    <source>
        <tissue evidence="1">Venom_gland</tissue>
    </source>
</reference>
<reference evidence="1" key="1">
    <citation type="submission" date="2017-07" db="EMBL/GenBank/DDBJ databases">
        <authorList>
            <person name="Mikheyev A."/>
            <person name="Grau M."/>
        </authorList>
    </citation>
    <scope>NUCLEOTIDE SEQUENCE</scope>
    <source>
        <tissue evidence="1">Venom_gland</tissue>
    </source>
</reference>
<accession>A0A2D4MCI9</accession>
<name>A0A2D4MCI9_9SAUR</name>
<sequence>MTNWISILEAVTYPNLLKQRKAITYKDILNGDGVLKTRQDLKQHGMDLEWWEYLQLQARYKGDKKEWGINTQETVLDKILLGSEDKLIGKLYKFPLAYKLEEQVKETMVVCARDFEYSINLDQWQTIWERNKKITMATLYIRKICSKCFINGIFHQPDWPRCIKASL</sequence>
<dbReference type="EMBL" id="IACM01087716">
    <property type="protein sequence ID" value="LAB31102.1"/>
    <property type="molecule type" value="Transcribed_RNA"/>
</dbReference>
<evidence type="ECO:0000313" key="1">
    <source>
        <dbReference type="EMBL" id="LAB31102.1"/>
    </source>
</evidence>
<dbReference type="PANTHER" id="PTHR31635">
    <property type="entry name" value="REVERSE TRANSCRIPTASE DOMAIN-CONTAINING PROTEIN-RELATED"/>
    <property type="match status" value="1"/>
</dbReference>
<protein>
    <submittedName>
        <fullName evidence="1">Uncharacterized protein</fullName>
    </submittedName>
</protein>
<dbReference type="PANTHER" id="PTHR31635:SF196">
    <property type="entry name" value="REVERSE TRANSCRIPTASE DOMAIN-CONTAINING PROTEIN-RELATED"/>
    <property type="match status" value="1"/>
</dbReference>